<reference evidence="3" key="1">
    <citation type="journal article" date="2019" name="Int. J. Syst. Evol. Microbiol.">
        <title>The Global Catalogue of Microorganisms (GCM) 10K type strain sequencing project: providing services to taxonomists for standard genome sequencing and annotation.</title>
        <authorList>
            <consortium name="The Broad Institute Genomics Platform"/>
            <consortium name="The Broad Institute Genome Sequencing Center for Infectious Disease"/>
            <person name="Wu L."/>
            <person name="Ma J."/>
        </authorList>
    </citation>
    <scope>NUCLEOTIDE SEQUENCE [LARGE SCALE GENOMIC DNA]</scope>
    <source>
        <strain evidence="3">CGMCC 1.15407</strain>
    </source>
</reference>
<feature type="transmembrane region" description="Helical" evidence="1">
    <location>
        <begin position="82"/>
        <end position="103"/>
    </location>
</feature>
<feature type="transmembrane region" description="Helical" evidence="1">
    <location>
        <begin position="317"/>
        <end position="342"/>
    </location>
</feature>
<evidence type="ECO:0000313" key="2">
    <source>
        <dbReference type="EMBL" id="GGF19375.1"/>
    </source>
</evidence>
<keyword evidence="3" id="KW-1185">Reference proteome</keyword>
<sequence length="432" mass="47992">MTKLNKVSISKTDLLLMGGAFMAYTGMYAVRKSFLAGQYEGMELLSDFHFKTLLIISQVVGYMLSKFIGIKVVSELPVQKRFMALVGLVGFGLLMLLVFAYSPVWLKPIAMFFNGLPLGMIFGLVLVYLEGRKNSELLVAGLSATFIFSTGLIKTTGVWLMQELQVSEAMMPFVTGAIYFPFLVLAGYGLSKCGGPTAHDKRLRTERVPMKKAERKEFLRQHGSAFLGLVLIYVVLTVVRDFRDNFIVEFWAELGLSGQPELITLTEIPVALIVLVVSALGILIWDNRKAFNIGMGMTVLGAVLMLVSTLLFKTGMIGAVAWMVSAGFSIYLPYILFHCLLFERFIAVLKYKGTVGYLFYVADAFGYLASVGIMIFKEIIPYHYSWVGFFTKLNFIGGLLIVFLVAVSVLLMNAGIIKVKLRRLYGLSVDKP</sequence>
<comment type="caution">
    <text evidence="2">The sequence shown here is derived from an EMBL/GenBank/DDBJ whole genome shotgun (WGS) entry which is preliminary data.</text>
</comment>
<feature type="transmembrane region" description="Helical" evidence="1">
    <location>
        <begin position="225"/>
        <end position="242"/>
    </location>
</feature>
<gene>
    <name evidence="2" type="ORF">GCM10011339_04260</name>
</gene>
<name>A0ABQ1UI17_9BACT</name>
<dbReference type="RefSeq" id="WP_137402343.1">
    <property type="nucleotide sequence ID" value="NZ_BMIU01000001.1"/>
</dbReference>
<dbReference type="EMBL" id="BMIU01000001">
    <property type="protein sequence ID" value="GGF19375.1"/>
    <property type="molecule type" value="Genomic_DNA"/>
</dbReference>
<protein>
    <recommendedName>
        <fullName evidence="4">MFS transporter</fullName>
    </recommendedName>
</protein>
<feature type="transmembrane region" description="Helical" evidence="1">
    <location>
        <begin position="12"/>
        <end position="30"/>
    </location>
</feature>
<keyword evidence="1" id="KW-0472">Membrane</keyword>
<dbReference type="InterPro" id="IPR043745">
    <property type="entry name" value="DUF5690"/>
</dbReference>
<dbReference type="Proteomes" id="UP000647339">
    <property type="component" value="Unassembled WGS sequence"/>
</dbReference>
<evidence type="ECO:0000256" key="1">
    <source>
        <dbReference type="SAM" id="Phobius"/>
    </source>
</evidence>
<feature type="transmembrane region" description="Helical" evidence="1">
    <location>
        <begin position="262"/>
        <end position="284"/>
    </location>
</feature>
<accession>A0ABQ1UI17</accession>
<dbReference type="InterPro" id="IPR036259">
    <property type="entry name" value="MFS_trans_sf"/>
</dbReference>
<evidence type="ECO:0008006" key="4">
    <source>
        <dbReference type="Google" id="ProtNLM"/>
    </source>
</evidence>
<dbReference type="SUPFAM" id="SSF103473">
    <property type="entry name" value="MFS general substrate transporter"/>
    <property type="match status" value="1"/>
</dbReference>
<keyword evidence="1" id="KW-0812">Transmembrane</keyword>
<feature type="transmembrane region" description="Helical" evidence="1">
    <location>
        <begin position="354"/>
        <end position="375"/>
    </location>
</feature>
<evidence type="ECO:0000313" key="3">
    <source>
        <dbReference type="Proteomes" id="UP000647339"/>
    </source>
</evidence>
<feature type="transmembrane region" description="Helical" evidence="1">
    <location>
        <begin position="291"/>
        <end position="311"/>
    </location>
</feature>
<keyword evidence="1" id="KW-1133">Transmembrane helix</keyword>
<feature type="transmembrane region" description="Helical" evidence="1">
    <location>
        <begin position="395"/>
        <end position="417"/>
    </location>
</feature>
<feature type="transmembrane region" description="Helical" evidence="1">
    <location>
        <begin position="136"/>
        <end position="153"/>
    </location>
</feature>
<dbReference type="Pfam" id="PF18943">
    <property type="entry name" value="DUF5690"/>
    <property type="match status" value="1"/>
</dbReference>
<feature type="transmembrane region" description="Helical" evidence="1">
    <location>
        <begin position="109"/>
        <end position="129"/>
    </location>
</feature>
<feature type="transmembrane region" description="Helical" evidence="1">
    <location>
        <begin position="173"/>
        <end position="191"/>
    </location>
</feature>
<proteinExistence type="predicted"/>
<organism evidence="2 3">
    <name type="scientific">Echinicola rosea</name>
    <dbReference type="NCBI Taxonomy" id="1807691"/>
    <lineage>
        <taxon>Bacteria</taxon>
        <taxon>Pseudomonadati</taxon>
        <taxon>Bacteroidota</taxon>
        <taxon>Cytophagia</taxon>
        <taxon>Cytophagales</taxon>
        <taxon>Cyclobacteriaceae</taxon>
        <taxon>Echinicola</taxon>
    </lineage>
</organism>
<feature type="transmembrane region" description="Helical" evidence="1">
    <location>
        <begin position="50"/>
        <end position="70"/>
    </location>
</feature>